<dbReference type="PANTHER" id="PTHR43211:SF1">
    <property type="entry name" value="BLL6422 PROTEIN"/>
    <property type="match status" value="1"/>
</dbReference>
<keyword evidence="3" id="KW-1185">Reference proteome</keyword>
<dbReference type="EMBL" id="LT629692">
    <property type="protein sequence ID" value="SDG97887.1"/>
    <property type="molecule type" value="Genomic_DNA"/>
</dbReference>
<name>A0A1G7YN78_9MICO</name>
<dbReference type="STRING" id="370764.SAMN04489810_1808"/>
<evidence type="ECO:0000313" key="3">
    <source>
        <dbReference type="Proteomes" id="UP000199009"/>
    </source>
</evidence>
<evidence type="ECO:0000259" key="1">
    <source>
        <dbReference type="Pfam" id="PF01557"/>
    </source>
</evidence>
<sequence>MRLLQYATTTDQGPRRHLGALVEGTVDDGTIIDLSAAGRAALAHEGLSAAGIRDLWPHLAPVTMLAFVQGGRRTRDAADRALEWIAESGADRDGFGQAIRHDTAGITVLPSITDPPMLRDFMAFEKHLKNVFPRLGREIPDEWYRRPVYYKGNTASIGAHGQDVAFPVYADQLDLEFEFAAILGRDGTDIAESDALDHIFGYTVYDDFSARAVQALEMTVGLGPAKGKDFHGAHVLGPVVVTADEISDPYALSMTGIVDGETWTVGSSADMHWRFEQMINYASTDEPLRAGEVFGSGTVGDGSGAEQDRWLDPGALVELTVEGIGTLRNRVVARADAPHREDYL</sequence>
<reference evidence="2 3" key="1">
    <citation type="submission" date="2016-10" db="EMBL/GenBank/DDBJ databases">
        <authorList>
            <person name="de Groot N.N."/>
        </authorList>
    </citation>
    <scope>NUCLEOTIDE SEQUENCE [LARGE SCALE GENOMIC DNA]</scope>
    <source>
        <strain evidence="2 3">DSM 23142</strain>
    </source>
</reference>
<gene>
    <name evidence="2" type="ORF">SAMN04489810_1808</name>
</gene>
<accession>A0A1G7YN78</accession>
<dbReference type="Gene3D" id="3.90.850.10">
    <property type="entry name" value="Fumarylacetoacetase-like, C-terminal domain"/>
    <property type="match status" value="1"/>
</dbReference>
<organism evidence="2 3">
    <name type="scientific">Microbacterium pygmaeum</name>
    <dbReference type="NCBI Taxonomy" id="370764"/>
    <lineage>
        <taxon>Bacteria</taxon>
        <taxon>Bacillati</taxon>
        <taxon>Actinomycetota</taxon>
        <taxon>Actinomycetes</taxon>
        <taxon>Micrococcales</taxon>
        <taxon>Microbacteriaceae</taxon>
        <taxon>Microbacterium</taxon>
    </lineage>
</organism>
<dbReference type="GO" id="GO:0003824">
    <property type="term" value="F:catalytic activity"/>
    <property type="evidence" value="ECO:0007669"/>
    <property type="project" value="InterPro"/>
</dbReference>
<dbReference type="RefSeq" id="WP_091488911.1">
    <property type="nucleotide sequence ID" value="NZ_LT629692.1"/>
</dbReference>
<dbReference type="Proteomes" id="UP000199009">
    <property type="component" value="Chromosome I"/>
</dbReference>
<dbReference type="SUPFAM" id="SSF56529">
    <property type="entry name" value="FAH"/>
    <property type="match status" value="1"/>
</dbReference>
<dbReference type="AlphaFoldDB" id="A0A1G7YN78"/>
<dbReference type="InterPro" id="IPR036663">
    <property type="entry name" value="Fumarylacetoacetase_C_sf"/>
</dbReference>
<dbReference type="OrthoDB" id="2273115at2"/>
<dbReference type="InterPro" id="IPR011234">
    <property type="entry name" value="Fumarylacetoacetase-like_C"/>
</dbReference>
<dbReference type="PANTHER" id="PTHR43211">
    <property type="entry name" value="FUMARYLACETOACETATE HYDROLASE"/>
    <property type="match status" value="1"/>
</dbReference>
<proteinExistence type="predicted"/>
<feature type="domain" description="Fumarylacetoacetase-like C-terminal" evidence="1">
    <location>
        <begin position="120"/>
        <end position="332"/>
    </location>
</feature>
<protein>
    <submittedName>
        <fullName evidence="2">2-keto-4-pentenoate hydratase/2-oxohepta-3-ene-1,7-dioic acid hydratase (Catechol pathway)</fullName>
    </submittedName>
</protein>
<evidence type="ECO:0000313" key="2">
    <source>
        <dbReference type="EMBL" id="SDG97887.1"/>
    </source>
</evidence>
<dbReference type="Pfam" id="PF01557">
    <property type="entry name" value="FAA_hydrolase"/>
    <property type="match status" value="1"/>
</dbReference>